<evidence type="ECO:0000313" key="2">
    <source>
        <dbReference type="EMBL" id="OQR78717.1"/>
    </source>
</evidence>
<dbReference type="EMBL" id="MNPL01001892">
    <property type="protein sequence ID" value="OQR78717.1"/>
    <property type="molecule type" value="Genomic_DNA"/>
</dbReference>
<protein>
    <recommendedName>
        <fullName evidence="4">Protein Spindly-like</fullName>
    </recommendedName>
</protein>
<feature type="compositionally biased region" description="Polar residues" evidence="1">
    <location>
        <begin position="165"/>
        <end position="181"/>
    </location>
</feature>
<name>A0A1V9XYY4_9ACAR</name>
<feature type="region of interest" description="Disordered" evidence="1">
    <location>
        <begin position="161"/>
        <end position="181"/>
    </location>
</feature>
<proteinExistence type="predicted"/>
<feature type="compositionally biased region" description="Basic and acidic residues" evidence="1">
    <location>
        <begin position="539"/>
        <end position="551"/>
    </location>
</feature>
<feature type="compositionally biased region" description="Low complexity" evidence="1">
    <location>
        <begin position="9"/>
        <end position="22"/>
    </location>
</feature>
<accession>A0A1V9XYY4</accession>
<feature type="compositionally biased region" description="Basic and acidic residues" evidence="1">
    <location>
        <begin position="492"/>
        <end position="508"/>
    </location>
</feature>
<evidence type="ECO:0000313" key="3">
    <source>
        <dbReference type="Proteomes" id="UP000192247"/>
    </source>
</evidence>
<dbReference type="OrthoDB" id="6430620at2759"/>
<dbReference type="InParanoid" id="A0A1V9XYY4"/>
<gene>
    <name evidence="2" type="ORF">BIW11_00259</name>
</gene>
<evidence type="ECO:0008006" key="4">
    <source>
        <dbReference type="Google" id="ProtNLM"/>
    </source>
</evidence>
<comment type="caution">
    <text evidence="2">The sequence shown here is derived from an EMBL/GenBank/DDBJ whole genome shotgun (WGS) entry which is preliminary data.</text>
</comment>
<dbReference type="Proteomes" id="UP000192247">
    <property type="component" value="Unassembled WGS sequence"/>
</dbReference>
<feature type="compositionally biased region" description="Low complexity" evidence="1">
    <location>
        <begin position="414"/>
        <end position="423"/>
    </location>
</feature>
<organism evidence="2 3">
    <name type="scientific">Tropilaelaps mercedesae</name>
    <dbReference type="NCBI Taxonomy" id="418985"/>
    <lineage>
        <taxon>Eukaryota</taxon>
        <taxon>Metazoa</taxon>
        <taxon>Ecdysozoa</taxon>
        <taxon>Arthropoda</taxon>
        <taxon>Chelicerata</taxon>
        <taxon>Arachnida</taxon>
        <taxon>Acari</taxon>
        <taxon>Parasitiformes</taxon>
        <taxon>Mesostigmata</taxon>
        <taxon>Gamasina</taxon>
        <taxon>Dermanyssoidea</taxon>
        <taxon>Laelapidae</taxon>
        <taxon>Tropilaelaps</taxon>
    </lineage>
</organism>
<feature type="region of interest" description="Disordered" evidence="1">
    <location>
        <begin position="411"/>
        <end position="432"/>
    </location>
</feature>
<feature type="compositionally biased region" description="Polar residues" evidence="1">
    <location>
        <begin position="563"/>
        <end position="573"/>
    </location>
</feature>
<dbReference type="AlphaFoldDB" id="A0A1V9XYY4"/>
<feature type="region of interest" description="Disordered" evidence="1">
    <location>
        <begin position="533"/>
        <end position="573"/>
    </location>
</feature>
<reference evidence="2 3" key="1">
    <citation type="journal article" date="2017" name="Gigascience">
        <title>Draft genome of the honey bee ectoparasitic mite, Tropilaelaps mercedesae, is shaped by the parasitic life history.</title>
        <authorList>
            <person name="Dong X."/>
            <person name="Armstrong S.D."/>
            <person name="Xia D."/>
            <person name="Makepeace B.L."/>
            <person name="Darby A.C."/>
            <person name="Kadowaki T."/>
        </authorList>
    </citation>
    <scope>NUCLEOTIDE SEQUENCE [LARGE SCALE GENOMIC DNA]</scope>
    <source>
        <strain evidence="2">Wuxi-XJTLU</strain>
    </source>
</reference>
<feature type="region of interest" description="Disordered" evidence="1">
    <location>
        <begin position="473"/>
        <end position="515"/>
    </location>
</feature>
<evidence type="ECO:0000256" key="1">
    <source>
        <dbReference type="SAM" id="MobiDB-lite"/>
    </source>
</evidence>
<sequence length="573" mass="65571">MEIAEEGQQNHFQQQERLQQQQHQIADLESNLERAALYGKQLLEQLHLKTVECDDLLEHRTQLNVELEDLRQRHHVAERHAQLASARERDALMEIDMLRSTAEENDRLRDEKRILEQRLRVVTLERERRLQSNNELEDELRIARTQLAIVQAEVKDYEQRESLKPNFSSVEDSTDPVSSPSAQWDAQLAEVLLDDVRQDKVVMESELAYYKNSIQEKNLEITELKGEVDSLKAAQIDPNRRGNSIFAEVEDRRIEVEARLAKMIARLRGAEEVKRRLRSQLAHCFASMKILARHTSQADQHYVAILEKEVMRLRNEVFACSARFSTKSKDETFTEKDLQGNPLAGLLLSERACTAALKKRLEELIVQEDQRTEEIIRLGSQLRKSQAFAEKLNKEHGILQLRLQEKKIAEANLDTDSGSSNDTGSKENSEPNVYREVLREVIEENQRIHASELQIKKCVDQVIGYKAISSSDVRLNDGLPDQSEATQPSTIKTKDQCRKKTALSDKENVPSATGECKPVDICITDRLKKVDFSQDTTNDDGKSESTNEKSRGRQVAVLKKTKAQQNSGECGMQ</sequence>
<feature type="region of interest" description="Disordered" evidence="1">
    <location>
        <begin position="1"/>
        <end position="22"/>
    </location>
</feature>
<keyword evidence="3" id="KW-1185">Reference proteome</keyword>